<organism evidence="14 15">
    <name type="scientific">Sinocyclocheilus anshuiensis</name>
    <dbReference type="NCBI Taxonomy" id="1608454"/>
    <lineage>
        <taxon>Eukaryota</taxon>
        <taxon>Metazoa</taxon>
        <taxon>Chordata</taxon>
        <taxon>Craniata</taxon>
        <taxon>Vertebrata</taxon>
        <taxon>Euteleostomi</taxon>
        <taxon>Actinopterygii</taxon>
        <taxon>Neopterygii</taxon>
        <taxon>Teleostei</taxon>
        <taxon>Ostariophysi</taxon>
        <taxon>Cypriniformes</taxon>
        <taxon>Cyprinidae</taxon>
        <taxon>Cyprininae</taxon>
        <taxon>Sinocyclocheilus</taxon>
    </lineage>
</organism>
<feature type="domain" description="GAT" evidence="13">
    <location>
        <begin position="175"/>
        <end position="302"/>
    </location>
</feature>
<dbReference type="InterPro" id="IPR002014">
    <property type="entry name" value="VHS_dom"/>
</dbReference>
<dbReference type="GO" id="GO:0034394">
    <property type="term" value="P:protein localization to cell surface"/>
    <property type="evidence" value="ECO:0007669"/>
    <property type="project" value="TreeGrafter"/>
</dbReference>
<keyword evidence="9" id="KW-0472">Membrane</keyword>
<evidence type="ECO:0000256" key="8">
    <source>
        <dbReference type="ARBA" id="ARBA00023034"/>
    </source>
</evidence>
<feature type="compositionally biased region" description="Basic and acidic residues" evidence="10">
    <location>
        <begin position="151"/>
        <end position="160"/>
    </location>
</feature>
<dbReference type="PROSITE" id="PS50179">
    <property type="entry name" value="VHS"/>
    <property type="match status" value="1"/>
</dbReference>
<evidence type="ECO:0000256" key="1">
    <source>
        <dbReference type="ARBA" id="ARBA00004150"/>
    </source>
</evidence>
<keyword evidence="8" id="KW-0333">Golgi apparatus</keyword>
<dbReference type="Ensembl" id="ENSSANT00000061921.1">
    <property type="protein sequence ID" value="ENSSANP00000058199.1"/>
    <property type="gene ID" value="ENSSANG00000028506.1"/>
</dbReference>
<keyword evidence="7" id="KW-0653">Protein transport</keyword>
<dbReference type="SMART" id="SM00809">
    <property type="entry name" value="Alpha_adaptinC2"/>
    <property type="match status" value="1"/>
</dbReference>
<evidence type="ECO:0000256" key="9">
    <source>
        <dbReference type="ARBA" id="ARBA00023136"/>
    </source>
</evidence>
<feature type="domain" description="VHS" evidence="11">
    <location>
        <begin position="21"/>
        <end position="151"/>
    </location>
</feature>
<comment type="similarity">
    <text evidence="3">Belongs to the GGA protein family.</text>
</comment>
<evidence type="ECO:0000259" key="13">
    <source>
        <dbReference type="PROSITE" id="PS50909"/>
    </source>
</evidence>
<dbReference type="GO" id="GO:0006893">
    <property type="term" value="P:Golgi to plasma membrane transport"/>
    <property type="evidence" value="ECO:0007669"/>
    <property type="project" value="TreeGrafter"/>
</dbReference>
<dbReference type="InterPro" id="IPR008942">
    <property type="entry name" value="ENTH_VHS"/>
</dbReference>
<evidence type="ECO:0000256" key="7">
    <source>
        <dbReference type="ARBA" id="ARBA00022927"/>
    </source>
</evidence>
<evidence type="ECO:0000256" key="2">
    <source>
        <dbReference type="ARBA" id="ARBA00004220"/>
    </source>
</evidence>
<keyword evidence="6" id="KW-0832">Ubl conjugation</keyword>
<dbReference type="PROSITE" id="PS50909">
    <property type="entry name" value="GAT"/>
    <property type="match status" value="1"/>
</dbReference>
<dbReference type="Proteomes" id="UP000472260">
    <property type="component" value="Unassembled WGS sequence"/>
</dbReference>
<dbReference type="PANTHER" id="PTHR45905:SF4">
    <property type="entry name" value="ADP-RIBOSYLATION FACTOR-BINDING PROTEIN GGA1"/>
    <property type="match status" value="1"/>
</dbReference>
<dbReference type="AlphaFoldDB" id="A0A671PGY9"/>
<dbReference type="InterPro" id="IPR038425">
    <property type="entry name" value="GAT_sf"/>
</dbReference>
<dbReference type="InterPro" id="IPR013041">
    <property type="entry name" value="Clathrin_app_Ig-like_sf"/>
</dbReference>
<dbReference type="FunFam" id="2.60.40.1230:FF:000001">
    <property type="entry name" value="ADP-ribosylation factor-binding protein GGA1 isoform 1"/>
    <property type="match status" value="1"/>
</dbReference>
<feature type="compositionally biased region" description="Pro residues" evidence="10">
    <location>
        <begin position="626"/>
        <end position="635"/>
    </location>
</feature>
<feature type="domain" description="GAE" evidence="12">
    <location>
        <begin position="506"/>
        <end position="627"/>
    </location>
</feature>
<dbReference type="CDD" id="cd14239">
    <property type="entry name" value="GAT_GGA1_GGA2"/>
    <property type="match status" value="1"/>
</dbReference>
<dbReference type="Pfam" id="PF18308">
    <property type="entry name" value="GGA_N-GAT"/>
    <property type="match status" value="1"/>
</dbReference>
<dbReference type="Gene3D" id="1.20.58.160">
    <property type="match status" value="1"/>
</dbReference>
<dbReference type="SUPFAM" id="SSF49348">
    <property type="entry name" value="Clathrin adaptor appendage domain"/>
    <property type="match status" value="1"/>
</dbReference>
<evidence type="ECO:0000256" key="3">
    <source>
        <dbReference type="ARBA" id="ARBA00008099"/>
    </source>
</evidence>
<dbReference type="PROSITE" id="PS50180">
    <property type="entry name" value="GAE"/>
    <property type="match status" value="1"/>
</dbReference>
<dbReference type="GO" id="GO:0031901">
    <property type="term" value="C:early endosome membrane"/>
    <property type="evidence" value="ECO:0007669"/>
    <property type="project" value="UniProtKB-SubCell"/>
</dbReference>
<dbReference type="FunFam" id="1.25.40.90:FF:000011">
    <property type="entry name" value="ADP-ribosylation factor-binding protein GGA3 isoform X1"/>
    <property type="match status" value="1"/>
</dbReference>
<reference evidence="14" key="2">
    <citation type="submission" date="2025-09" db="UniProtKB">
        <authorList>
            <consortium name="Ensembl"/>
        </authorList>
    </citation>
    <scope>IDENTIFICATION</scope>
</reference>
<evidence type="ECO:0000313" key="14">
    <source>
        <dbReference type="Ensembl" id="ENSSANP00000058199.1"/>
    </source>
</evidence>
<dbReference type="Pfam" id="PF02883">
    <property type="entry name" value="Alpha_adaptinC2"/>
    <property type="match status" value="1"/>
</dbReference>
<feature type="region of interest" description="Disordered" evidence="10">
    <location>
        <begin position="148"/>
        <end position="171"/>
    </location>
</feature>
<dbReference type="GO" id="GO:0006886">
    <property type="term" value="P:intracellular protein transport"/>
    <property type="evidence" value="ECO:0007669"/>
    <property type="project" value="InterPro"/>
</dbReference>
<dbReference type="Pfam" id="PF00790">
    <property type="entry name" value="VHS"/>
    <property type="match status" value="1"/>
</dbReference>
<evidence type="ECO:0000313" key="15">
    <source>
        <dbReference type="Proteomes" id="UP000472260"/>
    </source>
</evidence>
<dbReference type="Gene3D" id="1.25.40.90">
    <property type="match status" value="1"/>
</dbReference>
<keyword evidence="15" id="KW-1185">Reference proteome</keyword>
<dbReference type="GO" id="GO:0043130">
    <property type="term" value="F:ubiquitin binding"/>
    <property type="evidence" value="ECO:0007669"/>
    <property type="project" value="InterPro"/>
</dbReference>
<keyword evidence="5" id="KW-0967">Endosome</keyword>
<keyword evidence="4" id="KW-0813">Transport</keyword>
<comment type="subcellular location">
    <subcellularLocation>
        <location evidence="2">Early endosome membrane</location>
        <topology evidence="2">Peripheral membrane protein</topology>
    </subcellularLocation>
    <subcellularLocation>
        <location evidence="1">Golgi apparatus</location>
        <location evidence="1">trans-Golgi network membrane</location>
        <topology evidence="1">Peripheral membrane protein</topology>
    </subcellularLocation>
</comment>
<sequence>MLVVGYCSLSNFFDVSPVDKATNPLNRETDWESIQLFCDQLGDEPEGPHLATRLLAHKIQSPQEWEAMQALTVLETCVKNCGKRFHNEVGKFRFLNELIKVVSPKYLGSRAPEPVKKKVLEMMYSWTVSLPEETKISDAYQMLKKQGIIKQDPDLPDDKSCPPPPPRPKNAIFEDEEKSKMLSRLLNSSHPEDLRAANKLIKEMVQEDQKRMEKVSKRVNAIQEVKESVGLLTQLLGDYSKESGSHSNEELIKDLYQRCEKMRPTLFRLASDTEDNDEALAEILQANDSLTQVINLYRQLVKGEEVNEDTSSTTRLPGRSTALLDLTGLDTSPSAQSFSEFPSKTPSSQEMGISLLDDELMSLGKKSTIRLDGTESVDAAVTLAPAVLLPVASVTKTPVTVPVASTKSLDELDLLGKTLLQQSLPPESLQVKWDKLQSQSKPTLRDLQIKSGTNTATTPSPVLAFSSEPGTLLNSQLPAGITPASTPQDDLSLANVTVPLESIKPSSLLPVTIFDKHSLRVLFHFARDSPPARPDVLVVIISMLSSAPVPITNVRFQAAVPKTMRVKLQPPSGSDLPAFNPLLPPAAITQVLLLANPHKEKVRLRYKLTFDLGQESHDESGDVEQFPPPESWGNL</sequence>
<dbReference type="SUPFAM" id="SSF89009">
    <property type="entry name" value="GAT-like domain"/>
    <property type="match status" value="1"/>
</dbReference>
<dbReference type="PANTHER" id="PTHR45905">
    <property type="entry name" value="GOLGI-LOCALIZED, GAMMA-ADAPTIN EAR CONTAINING, ARF BINDING PROTEIN"/>
    <property type="match status" value="1"/>
</dbReference>
<evidence type="ECO:0000259" key="11">
    <source>
        <dbReference type="PROSITE" id="PS50179"/>
    </source>
</evidence>
<protein>
    <submittedName>
        <fullName evidence="14">ADP-ribosylation factor-binding protein GGA1-like</fullName>
    </submittedName>
</protein>
<evidence type="ECO:0000256" key="10">
    <source>
        <dbReference type="SAM" id="MobiDB-lite"/>
    </source>
</evidence>
<dbReference type="SMART" id="SM00288">
    <property type="entry name" value="VHS"/>
    <property type="match status" value="1"/>
</dbReference>
<gene>
    <name evidence="14" type="primary">LOC107656124</name>
</gene>
<dbReference type="FunFam" id="1.20.5.170:FF:000023">
    <property type="entry name" value="ADP-ribosylation factor-binding protein GGA3 isoform X1"/>
    <property type="match status" value="1"/>
</dbReference>
<dbReference type="GO" id="GO:0005802">
    <property type="term" value="C:trans-Golgi network"/>
    <property type="evidence" value="ECO:0007669"/>
    <property type="project" value="InterPro"/>
</dbReference>
<reference evidence="14" key="1">
    <citation type="submission" date="2025-08" db="UniProtKB">
        <authorList>
            <consortium name="Ensembl"/>
        </authorList>
    </citation>
    <scope>IDENTIFICATION</scope>
</reference>
<evidence type="ECO:0000259" key="12">
    <source>
        <dbReference type="PROSITE" id="PS50180"/>
    </source>
</evidence>
<dbReference type="Gene3D" id="1.20.5.170">
    <property type="match status" value="1"/>
</dbReference>
<accession>A0A671PGY9</accession>
<dbReference type="GO" id="GO:0035091">
    <property type="term" value="F:phosphatidylinositol binding"/>
    <property type="evidence" value="ECO:0007669"/>
    <property type="project" value="InterPro"/>
</dbReference>
<evidence type="ECO:0000256" key="4">
    <source>
        <dbReference type="ARBA" id="ARBA00022448"/>
    </source>
</evidence>
<dbReference type="Gene3D" id="2.60.40.1230">
    <property type="match status" value="1"/>
</dbReference>
<dbReference type="InterPro" id="IPR008152">
    <property type="entry name" value="Clathrin_a/b/g-adaptin_app_Ig"/>
</dbReference>
<dbReference type="InterPro" id="IPR004152">
    <property type="entry name" value="GAT_dom"/>
</dbReference>
<proteinExistence type="inferred from homology"/>
<dbReference type="InterPro" id="IPR041198">
    <property type="entry name" value="GGA_N-GAT"/>
</dbReference>
<evidence type="ECO:0000256" key="6">
    <source>
        <dbReference type="ARBA" id="ARBA00022843"/>
    </source>
</evidence>
<dbReference type="GO" id="GO:0031267">
    <property type="term" value="F:small GTPase binding"/>
    <property type="evidence" value="ECO:0007669"/>
    <property type="project" value="InterPro"/>
</dbReference>
<evidence type="ECO:0000256" key="5">
    <source>
        <dbReference type="ARBA" id="ARBA00022753"/>
    </source>
</evidence>
<dbReference type="Pfam" id="PF03127">
    <property type="entry name" value="GAT"/>
    <property type="match status" value="1"/>
</dbReference>
<feature type="region of interest" description="Disordered" evidence="10">
    <location>
        <begin position="616"/>
        <end position="635"/>
    </location>
</feature>
<dbReference type="InterPro" id="IPR008153">
    <property type="entry name" value="GAE_dom"/>
</dbReference>
<dbReference type="InterPro" id="IPR027422">
    <property type="entry name" value="GGA1-3"/>
</dbReference>
<name>A0A671PGY9_9TELE</name>
<dbReference type="SUPFAM" id="SSF48464">
    <property type="entry name" value="ENTH/VHS domain"/>
    <property type="match status" value="1"/>
</dbReference>